<gene>
    <name evidence="3" type="ORF">PINE0816_LOCUS1458</name>
</gene>
<feature type="chain" id="PRO_5031510938" description="Trigger factor ribosome-binding bacterial domain-containing protein" evidence="2">
    <location>
        <begin position="23"/>
        <end position="253"/>
    </location>
</feature>
<protein>
    <recommendedName>
        <fullName evidence="4">Trigger factor ribosome-binding bacterial domain-containing protein</fullName>
    </recommendedName>
</protein>
<accession>A0A7S0BWD5</accession>
<evidence type="ECO:0008006" key="4">
    <source>
        <dbReference type="Google" id="ProtNLM"/>
    </source>
</evidence>
<organism evidence="3">
    <name type="scientific">Proboscia inermis</name>
    <dbReference type="NCBI Taxonomy" id="420281"/>
    <lineage>
        <taxon>Eukaryota</taxon>
        <taxon>Sar</taxon>
        <taxon>Stramenopiles</taxon>
        <taxon>Ochrophyta</taxon>
        <taxon>Bacillariophyta</taxon>
        <taxon>Coscinodiscophyceae</taxon>
        <taxon>Rhizosoleniophycidae</taxon>
        <taxon>Rhizosoleniales</taxon>
        <taxon>Rhizosoleniaceae</taxon>
        <taxon>Proboscia</taxon>
    </lineage>
</organism>
<keyword evidence="2" id="KW-0732">Signal</keyword>
<sequence>MRVSIGSAAAFTLLSHISNTCAFTTLINKRQGGTTTTRFSSSDDVIDITPASSESVPDDGEWDGNVVDGGIIKGCTVISDGVAKYEISIDGVEADLATFSESVYKKIISDAKQQSYQGYRAGSLPPQLEPTYREFTMDEVAREATLEALQQNDIIPFESARSEITIENVSVPPPPPRKKKKKSRKKLKNQADGEVSAEVVVEVVPEWKTYKDVSGAVAAGWKPGQSFSFVAKNVKGQKDPNSKNDKSILGEGN</sequence>
<feature type="region of interest" description="Disordered" evidence="1">
    <location>
        <begin position="168"/>
        <end position="191"/>
    </location>
</feature>
<dbReference type="AlphaFoldDB" id="A0A7S0BWD5"/>
<dbReference type="EMBL" id="HBEL01003102">
    <property type="protein sequence ID" value="CAD8405343.1"/>
    <property type="molecule type" value="Transcribed_RNA"/>
</dbReference>
<feature type="signal peptide" evidence="2">
    <location>
        <begin position="1"/>
        <end position="22"/>
    </location>
</feature>
<evidence type="ECO:0000313" key="3">
    <source>
        <dbReference type="EMBL" id="CAD8405343.1"/>
    </source>
</evidence>
<feature type="compositionally biased region" description="Basic and acidic residues" evidence="1">
    <location>
        <begin position="236"/>
        <end position="253"/>
    </location>
</feature>
<feature type="region of interest" description="Disordered" evidence="1">
    <location>
        <begin position="232"/>
        <end position="253"/>
    </location>
</feature>
<reference evidence="3" key="1">
    <citation type="submission" date="2021-01" db="EMBL/GenBank/DDBJ databases">
        <authorList>
            <person name="Corre E."/>
            <person name="Pelletier E."/>
            <person name="Niang G."/>
            <person name="Scheremetjew M."/>
            <person name="Finn R."/>
            <person name="Kale V."/>
            <person name="Holt S."/>
            <person name="Cochrane G."/>
            <person name="Meng A."/>
            <person name="Brown T."/>
            <person name="Cohen L."/>
        </authorList>
    </citation>
    <scope>NUCLEOTIDE SEQUENCE</scope>
    <source>
        <strain evidence="3">CCAP1064/1</strain>
    </source>
</reference>
<evidence type="ECO:0000256" key="2">
    <source>
        <dbReference type="SAM" id="SignalP"/>
    </source>
</evidence>
<evidence type="ECO:0000256" key="1">
    <source>
        <dbReference type="SAM" id="MobiDB-lite"/>
    </source>
</evidence>
<feature type="compositionally biased region" description="Basic residues" evidence="1">
    <location>
        <begin position="176"/>
        <end position="188"/>
    </location>
</feature>
<name>A0A7S0BWD5_9STRA</name>
<proteinExistence type="predicted"/>